<dbReference type="PANTHER" id="PTHR34475:SF1">
    <property type="entry name" value="CYTOSKELETON PROTEIN RODZ"/>
    <property type="match status" value="1"/>
</dbReference>
<dbReference type="EMBL" id="QUZK01000012">
    <property type="protein sequence ID" value="RFF32220.1"/>
    <property type="molecule type" value="Genomic_DNA"/>
</dbReference>
<dbReference type="GO" id="GO:0003677">
    <property type="term" value="F:DNA binding"/>
    <property type="evidence" value="ECO:0007669"/>
    <property type="project" value="InterPro"/>
</dbReference>
<keyword evidence="5" id="KW-1185">Reference proteome</keyword>
<dbReference type="OrthoDB" id="9790252at2"/>
<evidence type="ECO:0000313" key="4">
    <source>
        <dbReference type="EMBL" id="RFF32220.1"/>
    </source>
</evidence>
<proteinExistence type="predicted"/>
<dbReference type="SUPFAM" id="SSF47413">
    <property type="entry name" value="lambda repressor-like DNA-binding domains"/>
    <property type="match status" value="1"/>
</dbReference>
<keyword evidence="2" id="KW-0812">Transmembrane</keyword>
<dbReference type="RefSeq" id="WP_116649402.1">
    <property type="nucleotide sequence ID" value="NZ_QUZK01000012.1"/>
</dbReference>
<feature type="domain" description="HTH cro/C1-type" evidence="3">
    <location>
        <begin position="26"/>
        <end position="86"/>
    </location>
</feature>
<organism evidence="4 5">
    <name type="scientific">Wenzhouxiangella sediminis</name>
    <dbReference type="NCBI Taxonomy" id="1792836"/>
    <lineage>
        <taxon>Bacteria</taxon>
        <taxon>Pseudomonadati</taxon>
        <taxon>Pseudomonadota</taxon>
        <taxon>Gammaproteobacteria</taxon>
        <taxon>Chromatiales</taxon>
        <taxon>Wenzhouxiangellaceae</taxon>
        <taxon>Wenzhouxiangella</taxon>
    </lineage>
</organism>
<feature type="compositionally biased region" description="Polar residues" evidence="1">
    <location>
        <begin position="1"/>
        <end position="14"/>
    </location>
</feature>
<dbReference type="PANTHER" id="PTHR34475">
    <property type="match status" value="1"/>
</dbReference>
<name>A0A3E1KBX8_9GAMM</name>
<reference evidence="4 5" key="1">
    <citation type="submission" date="2018-08" db="EMBL/GenBank/DDBJ databases">
        <title>Wenzhouxiangella salilacus sp. nov., a novel bacterium isolated from a saline lake in Xinjiang Province, China.</title>
        <authorList>
            <person name="Han S."/>
        </authorList>
    </citation>
    <scope>NUCLEOTIDE SEQUENCE [LARGE SCALE GENOMIC DNA]</scope>
    <source>
        <strain evidence="4 5">XDB06</strain>
    </source>
</reference>
<evidence type="ECO:0000313" key="5">
    <source>
        <dbReference type="Proteomes" id="UP000260351"/>
    </source>
</evidence>
<feature type="transmembrane region" description="Helical" evidence="2">
    <location>
        <begin position="117"/>
        <end position="136"/>
    </location>
</feature>
<gene>
    <name evidence="4" type="ORF">DZC52_01770</name>
</gene>
<feature type="region of interest" description="Disordered" evidence="1">
    <location>
        <begin position="1"/>
        <end position="22"/>
    </location>
</feature>
<feature type="region of interest" description="Disordered" evidence="1">
    <location>
        <begin position="145"/>
        <end position="226"/>
    </location>
</feature>
<dbReference type="SMART" id="SM00530">
    <property type="entry name" value="HTH_XRE"/>
    <property type="match status" value="1"/>
</dbReference>
<dbReference type="InterPro" id="IPR001387">
    <property type="entry name" value="Cro/C1-type_HTH"/>
</dbReference>
<evidence type="ECO:0000256" key="1">
    <source>
        <dbReference type="SAM" id="MobiDB-lite"/>
    </source>
</evidence>
<dbReference type="Pfam" id="PF13464">
    <property type="entry name" value="RodZ_C"/>
    <property type="match status" value="1"/>
</dbReference>
<keyword evidence="2" id="KW-1133">Transmembrane helix</keyword>
<keyword evidence="2" id="KW-0472">Membrane</keyword>
<dbReference type="InterPro" id="IPR025194">
    <property type="entry name" value="RodZ-like_C"/>
</dbReference>
<accession>A0A3E1KBX8</accession>
<sequence length="312" mass="33892">MTENTSASTEATQQDSKERYERIGAQLKRRREALSLDQGDVAQQLHLPGMVVNDIETGQVDKLSSLYRRGYIRNYARLLDLDPDDVLAEAGEDQLPELQEVLPASRREWRLERYLKISTYAIVTVAVVVPLVYAFLAGGSRMLDRDAGSPETSLAQTDEAAGRSSKASTDGAPAEGPDSSSVRHVSASALPLNPMRPSREATAEADPDMNEASGPSEDTAVEEAGPRPSALQLELLEDSWIEILDAAGTRLEYDLLRAGQTRNYEGQAPFSLLVGRSSAVRLQVNGREVTWEGHESGDVAEIAVAADGQVTR</sequence>
<protein>
    <submittedName>
        <fullName evidence="4">Helix-turn-helix domain-containing protein</fullName>
    </submittedName>
</protein>
<dbReference type="Proteomes" id="UP000260351">
    <property type="component" value="Unassembled WGS sequence"/>
</dbReference>
<dbReference type="Pfam" id="PF13413">
    <property type="entry name" value="HTH_25"/>
    <property type="match status" value="1"/>
</dbReference>
<dbReference type="InterPro" id="IPR010982">
    <property type="entry name" value="Lambda_DNA-bd_dom_sf"/>
</dbReference>
<dbReference type="AlphaFoldDB" id="A0A3E1KBX8"/>
<dbReference type="Gene3D" id="1.10.260.40">
    <property type="entry name" value="lambda repressor-like DNA-binding domains"/>
    <property type="match status" value="1"/>
</dbReference>
<comment type="caution">
    <text evidence="4">The sequence shown here is derived from an EMBL/GenBank/DDBJ whole genome shotgun (WGS) entry which is preliminary data.</text>
</comment>
<evidence type="ECO:0000256" key="2">
    <source>
        <dbReference type="SAM" id="Phobius"/>
    </source>
</evidence>
<dbReference type="InterPro" id="IPR050400">
    <property type="entry name" value="Bact_Cytoskel_RodZ"/>
</dbReference>
<evidence type="ECO:0000259" key="3">
    <source>
        <dbReference type="SMART" id="SM00530"/>
    </source>
</evidence>